<evidence type="ECO:0000256" key="4">
    <source>
        <dbReference type="ARBA" id="ARBA00022475"/>
    </source>
</evidence>
<feature type="transmembrane region" description="Helical" evidence="8">
    <location>
        <begin position="12"/>
        <end position="31"/>
    </location>
</feature>
<comment type="subcellular location">
    <subcellularLocation>
        <location evidence="1">Cell membrane</location>
        <topology evidence="1">Multi-pass membrane protein</topology>
    </subcellularLocation>
</comment>
<keyword evidence="10" id="KW-1185">Reference proteome</keyword>
<keyword evidence="3" id="KW-0813">Transport</keyword>
<name>A0ABT4MT33_GORRU</name>
<evidence type="ECO:0000256" key="8">
    <source>
        <dbReference type="SAM" id="Phobius"/>
    </source>
</evidence>
<accession>A0ABT4MT33</accession>
<feature type="transmembrane region" description="Helical" evidence="8">
    <location>
        <begin position="37"/>
        <end position="55"/>
    </location>
</feature>
<dbReference type="Pfam" id="PF01758">
    <property type="entry name" value="SBF"/>
    <property type="match status" value="1"/>
</dbReference>
<protein>
    <submittedName>
        <fullName evidence="9">Bile acid:sodium symporter</fullName>
    </submittedName>
</protein>
<sequence>MVDRLERHQVAIYLIAIAAGGAVGWAATDLGSILEHLINPLLGALLYVTFLQVPVADLGEALRDTRFLSALLVINFVLVPLVVAVMYAMLPAQQAVQVGVLLVLLCPCVDYVIVFSGLAGGSSTRLIAATPLLLVAQMALLPLFLWLFLGSELTDVVEFRPFAVAFVVLIVIPLALAWATQWWTTRRSAGARVTEAVNTTMVPLMAAVLFVVVASQVPALDGNLSDVASVVPFYVAFLVVMAFLGTALSAAFRLDTGGRRALVFSGATRNSLVVLPLALALPAGFEIAAVVVVTQTLVEVIGMVVYVRLVPRLVS</sequence>
<feature type="transmembrane region" description="Helical" evidence="8">
    <location>
        <begin position="161"/>
        <end position="180"/>
    </location>
</feature>
<keyword evidence="5 8" id="KW-0812">Transmembrane</keyword>
<comment type="similarity">
    <text evidence="2">Belongs to the arsenical resistance-3 (ACR3) (TC 2.A.59) family.</text>
</comment>
<comment type="caution">
    <text evidence="9">The sequence shown here is derived from an EMBL/GenBank/DDBJ whole genome shotgun (WGS) entry which is preliminary data.</text>
</comment>
<reference evidence="9" key="1">
    <citation type="submission" date="2022-12" db="EMBL/GenBank/DDBJ databases">
        <authorList>
            <person name="Krivoruchko A.V."/>
            <person name="Elkin A."/>
        </authorList>
    </citation>
    <scope>NUCLEOTIDE SEQUENCE</scope>
    <source>
        <strain evidence="9">IEGM 1388</strain>
    </source>
</reference>
<feature type="transmembrane region" description="Helical" evidence="8">
    <location>
        <begin position="96"/>
        <end position="119"/>
    </location>
</feature>
<proteinExistence type="inferred from homology"/>
<keyword evidence="7 8" id="KW-0472">Membrane</keyword>
<evidence type="ECO:0000256" key="2">
    <source>
        <dbReference type="ARBA" id="ARBA00010110"/>
    </source>
</evidence>
<organism evidence="9 10">
    <name type="scientific">Gordonia rubripertincta</name>
    <name type="common">Rhodococcus corallinus</name>
    <dbReference type="NCBI Taxonomy" id="36822"/>
    <lineage>
        <taxon>Bacteria</taxon>
        <taxon>Bacillati</taxon>
        <taxon>Actinomycetota</taxon>
        <taxon>Actinomycetes</taxon>
        <taxon>Mycobacteriales</taxon>
        <taxon>Gordoniaceae</taxon>
        <taxon>Gordonia</taxon>
    </lineage>
</organism>
<dbReference type="Proteomes" id="UP001067235">
    <property type="component" value="Unassembled WGS sequence"/>
</dbReference>
<evidence type="ECO:0000256" key="6">
    <source>
        <dbReference type="ARBA" id="ARBA00022989"/>
    </source>
</evidence>
<evidence type="ECO:0000313" key="10">
    <source>
        <dbReference type="Proteomes" id="UP001067235"/>
    </source>
</evidence>
<dbReference type="EMBL" id="JAPWIE010000002">
    <property type="protein sequence ID" value="MCZ4549835.1"/>
    <property type="molecule type" value="Genomic_DNA"/>
</dbReference>
<keyword evidence="6 8" id="KW-1133">Transmembrane helix</keyword>
<dbReference type="InterPro" id="IPR002657">
    <property type="entry name" value="BilAc:Na_symport/Acr3"/>
</dbReference>
<dbReference type="Gene3D" id="1.20.1530.20">
    <property type="match status" value="1"/>
</dbReference>
<dbReference type="PANTHER" id="PTHR43057">
    <property type="entry name" value="ARSENITE EFFLUX TRANSPORTER"/>
    <property type="match status" value="1"/>
</dbReference>
<feature type="transmembrane region" description="Helical" evidence="8">
    <location>
        <begin position="231"/>
        <end position="254"/>
    </location>
</feature>
<evidence type="ECO:0000256" key="7">
    <source>
        <dbReference type="ARBA" id="ARBA00023136"/>
    </source>
</evidence>
<evidence type="ECO:0000256" key="3">
    <source>
        <dbReference type="ARBA" id="ARBA00022448"/>
    </source>
</evidence>
<evidence type="ECO:0000256" key="1">
    <source>
        <dbReference type="ARBA" id="ARBA00004651"/>
    </source>
</evidence>
<evidence type="ECO:0000313" key="9">
    <source>
        <dbReference type="EMBL" id="MCZ4549835.1"/>
    </source>
</evidence>
<feature type="transmembrane region" description="Helical" evidence="8">
    <location>
        <begin position="67"/>
        <end position="90"/>
    </location>
</feature>
<evidence type="ECO:0000256" key="5">
    <source>
        <dbReference type="ARBA" id="ARBA00022692"/>
    </source>
</evidence>
<keyword evidence="4" id="KW-1003">Cell membrane</keyword>
<dbReference type="PANTHER" id="PTHR43057:SF1">
    <property type="entry name" value="ARSENICAL-RESISTANCE PROTEIN 3"/>
    <property type="match status" value="1"/>
</dbReference>
<feature type="transmembrane region" description="Helical" evidence="8">
    <location>
        <begin position="126"/>
        <end position="149"/>
    </location>
</feature>
<gene>
    <name evidence="9" type="ORF">O4213_07565</name>
</gene>
<dbReference type="InterPro" id="IPR004706">
    <property type="entry name" value="Arsenical-R_Acr3"/>
</dbReference>
<feature type="transmembrane region" description="Helical" evidence="8">
    <location>
        <begin position="201"/>
        <end position="219"/>
    </location>
</feature>
<dbReference type="InterPro" id="IPR038770">
    <property type="entry name" value="Na+/solute_symporter_sf"/>
</dbReference>